<evidence type="ECO:0008006" key="3">
    <source>
        <dbReference type="Google" id="ProtNLM"/>
    </source>
</evidence>
<dbReference type="InterPro" id="IPR012467">
    <property type="entry name" value="DUF1684"/>
</dbReference>
<dbReference type="EMBL" id="QOVI01000002">
    <property type="protein sequence ID" value="RXG16721.1"/>
    <property type="molecule type" value="Genomic_DNA"/>
</dbReference>
<evidence type="ECO:0000313" key="1">
    <source>
        <dbReference type="EMBL" id="RXG16721.1"/>
    </source>
</evidence>
<proteinExistence type="predicted"/>
<reference evidence="1 2" key="1">
    <citation type="submission" date="2018-07" db="EMBL/GenBank/DDBJ databases">
        <title>Leeuwenhoekiella genomics.</title>
        <authorList>
            <person name="Tahon G."/>
            <person name="Willems A."/>
        </authorList>
    </citation>
    <scope>NUCLEOTIDE SEQUENCE [LARGE SCALE GENOMIC DNA]</scope>
    <source>
        <strain evidence="1 2">R-50232</strain>
    </source>
</reference>
<name>A0A4Q0NXX1_9FLAO</name>
<dbReference type="Pfam" id="PF07920">
    <property type="entry name" value="DUF1684"/>
    <property type="match status" value="1"/>
</dbReference>
<dbReference type="PANTHER" id="PTHR41913">
    <property type="entry name" value="DUF1684 DOMAIN-CONTAINING PROTEIN"/>
    <property type="match status" value="1"/>
</dbReference>
<dbReference type="AlphaFoldDB" id="A0A4Q0NXX1"/>
<gene>
    <name evidence="1" type="ORF">DSM04_102302</name>
</gene>
<keyword evidence="2" id="KW-1185">Reference proteome</keyword>
<comment type="caution">
    <text evidence="1">The sequence shown here is derived from an EMBL/GenBank/DDBJ whole genome shotgun (WGS) entry which is preliminary data.</text>
</comment>
<protein>
    <recommendedName>
        <fullName evidence="3">DUF1684 domain-containing protein</fullName>
    </recommendedName>
</protein>
<organism evidence="1 2">
    <name type="scientific">Leeuwenhoekiella aestuarii</name>
    <dbReference type="NCBI Taxonomy" id="2249426"/>
    <lineage>
        <taxon>Bacteria</taxon>
        <taxon>Pseudomonadati</taxon>
        <taxon>Bacteroidota</taxon>
        <taxon>Flavobacteriia</taxon>
        <taxon>Flavobacteriales</taxon>
        <taxon>Flavobacteriaceae</taxon>
        <taxon>Leeuwenhoekiella</taxon>
    </lineage>
</organism>
<evidence type="ECO:0000313" key="2">
    <source>
        <dbReference type="Proteomes" id="UP000289821"/>
    </source>
</evidence>
<dbReference type="PANTHER" id="PTHR41913:SF1">
    <property type="entry name" value="DUF1684 DOMAIN-CONTAINING PROTEIN"/>
    <property type="match status" value="1"/>
</dbReference>
<accession>A0A4Q0NXX1</accession>
<dbReference type="Proteomes" id="UP000289821">
    <property type="component" value="Unassembled WGS sequence"/>
</dbReference>
<sequence>MLIKRYLMLRTFLLAILFVGLYENLTAQSDYENKILQFQKDLNAEYKNPEESPLTPEEQKVFKGHQFYPIDSTYRVMAQFYRIENPATIDFATSSGKIKQEETYAIASFELDGKPYQLTIYQSPELRETEEYRDYLFLPFTDYTSGVETYGAGRYIDLRIPEGETIVIDFNKAYNPFCAYSPNYSCPIPPQVNDLKTEIKAGIRGPEKHK</sequence>